<dbReference type="EMBL" id="MU273512">
    <property type="protein sequence ID" value="KAI0033797.1"/>
    <property type="molecule type" value="Genomic_DNA"/>
</dbReference>
<evidence type="ECO:0000313" key="1">
    <source>
        <dbReference type="EMBL" id="KAI0033797.1"/>
    </source>
</evidence>
<name>A0ACB8QQ49_9AGAM</name>
<dbReference type="Proteomes" id="UP000814128">
    <property type="component" value="Unassembled WGS sequence"/>
</dbReference>
<keyword evidence="2" id="KW-1185">Reference proteome</keyword>
<protein>
    <submittedName>
        <fullName evidence="1">Uncharacterized protein</fullName>
    </submittedName>
</protein>
<gene>
    <name evidence="1" type="ORF">K488DRAFT_46956</name>
</gene>
<evidence type="ECO:0000313" key="2">
    <source>
        <dbReference type="Proteomes" id="UP000814128"/>
    </source>
</evidence>
<comment type="caution">
    <text evidence="1">The sequence shown here is derived from an EMBL/GenBank/DDBJ whole genome shotgun (WGS) entry which is preliminary data.</text>
</comment>
<feature type="non-terminal residue" evidence="1">
    <location>
        <position position="1"/>
    </location>
</feature>
<accession>A0ACB8QQ49</accession>
<proteinExistence type="predicted"/>
<organism evidence="1 2">
    <name type="scientific">Vararia minispora EC-137</name>
    <dbReference type="NCBI Taxonomy" id="1314806"/>
    <lineage>
        <taxon>Eukaryota</taxon>
        <taxon>Fungi</taxon>
        <taxon>Dikarya</taxon>
        <taxon>Basidiomycota</taxon>
        <taxon>Agaricomycotina</taxon>
        <taxon>Agaricomycetes</taxon>
        <taxon>Russulales</taxon>
        <taxon>Lachnocladiaceae</taxon>
        <taxon>Vararia</taxon>
    </lineage>
</organism>
<reference evidence="1" key="2">
    <citation type="journal article" date="2022" name="New Phytol.">
        <title>Evolutionary transition to the ectomycorrhizal habit in the genomes of a hyperdiverse lineage of mushroom-forming fungi.</title>
        <authorList>
            <person name="Looney B."/>
            <person name="Miyauchi S."/>
            <person name="Morin E."/>
            <person name="Drula E."/>
            <person name="Courty P.E."/>
            <person name="Kohler A."/>
            <person name="Kuo A."/>
            <person name="LaButti K."/>
            <person name="Pangilinan J."/>
            <person name="Lipzen A."/>
            <person name="Riley R."/>
            <person name="Andreopoulos W."/>
            <person name="He G."/>
            <person name="Johnson J."/>
            <person name="Nolan M."/>
            <person name="Tritt A."/>
            <person name="Barry K.W."/>
            <person name="Grigoriev I.V."/>
            <person name="Nagy L.G."/>
            <person name="Hibbett D."/>
            <person name="Henrissat B."/>
            <person name="Matheny P.B."/>
            <person name="Labbe J."/>
            <person name="Martin F.M."/>
        </authorList>
    </citation>
    <scope>NUCLEOTIDE SEQUENCE</scope>
    <source>
        <strain evidence="1">EC-137</strain>
    </source>
</reference>
<sequence length="450" mass="49333">HELRTAPLFTRRAYLTNSLRDEIGQYGLLGETQPVRYGRYINISTNHVRLTRALAVGEQDAPLSAVICGVQGSGKSHTVSIMLESMFVRNCPPIGKLVKPLSGLVFHLGDTGPNAKPCEAAFLSASMVKNAKAPSVRVYVSPGSVQRAGRLYGALCGDLEIEPLVFSEAELDAAAFLSLMAVGSSDSAPLYMQSVLAILRKLGEEFTYKAFMREIDELFDTLNSMQQNSLKQRLELLRTFTSSKLPRSKPLPKPRFAPGQITIVDLSDPFIDTASACGLFEIVLHAFERAEVDTGKVVLVDEAHKYLLPRNSTGLVNALLTVIREQRHRAMRVLISTQEPTVIPPTFLALCPVIIMHRFSSAAWWEHLTKHVAGDTGDQDMIDIVVRLRTGEAAVLAPTGLDVAARSMAASNSGTDMELRKFGRNYILVKTRKRITRDGGVSMLAVARNT</sequence>
<reference evidence="1" key="1">
    <citation type="submission" date="2021-02" db="EMBL/GenBank/DDBJ databases">
        <authorList>
            <consortium name="DOE Joint Genome Institute"/>
            <person name="Ahrendt S."/>
            <person name="Looney B.P."/>
            <person name="Miyauchi S."/>
            <person name="Morin E."/>
            <person name="Drula E."/>
            <person name="Courty P.E."/>
            <person name="Chicoki N."/>
            <person name="Fauchery L."/>
            <person name="Kohler A."/>
            <person name="Kuo A."/>
            <person name="Labutti K."/>
            <person name="Pangilinan J."/>
            <person name="Lipzen A."/>
            <person name="Riley R."/>
            <person name="Andreopoulos W."/>
            <person name="He G."/>
            <person name="Johnson J."/>
            <person name="Barry K.W."/>
            <person name="Grigoriev I.V."/>
            <person name="Nagy L."/>
            <person name="Hibbett D."/>
            <person name="Henrissat B."/>
            <person name="Matheny P.B."/>
            <person name="Labbe J."/>
            <person name="Martin F."/>
        </authorList>
    </citation>
    <scope>NUCLEOTIDE SEQUENCE</scope>
    <source>
        <strain evidence="1">EC-137</strain>
    </source>
</reference>